<dbReference type="STRING" id="1392250.A0A2I2GET8"/>
<dbReference type="GeneID" id="36556186"/>
<proteinExistence type="predicted"/>
<protein>
    <recommendedName>
        <fullName evidence="3">BZIP domain-containing protein</fullName>
    </recommendedName>
</protein>
<accession>A0A2I2GET8</accession>
<dbReference type="EMBL" id="MSFO01000002">
    <property type="protein sequence ID" value="PLB51404.1"/>
    <property type="molecule type" value="Genomic_DNA"/>
</dbReference>
<gene>
    <name evidence="4" type="ORF">P170DRAFT_433414</name>
</gene>
<dbReference type="PROSITE" id="PS50217">
    <property type="entry name" value="BZIP"/>
    <property type="match status" value="1"/>
</dbReference>
<dbReference type="GO" id="GO:0003700">
    <property type="term" value="F:DNA-binding transcription factor activity"/>
    <property type="evidence" value="ECO:0007669"/>
    <property type="project" value="InterPro"/>
</dbReference>
<name>A0A2I2GET8_9EURO</name>
<dbReference type="InterPro" id="IPR004827">
    <property type="entry name" value="bZIP"/>
</dbReference>
<feature type="coiled-coil region" evidence="1">
    <location>
        <begin position="155"/>
        <end position="189"/>
    </location>
</feature>
<comment type="caution">
    <text evidence="4">The sequence shown here is derived from an EMBL/GenBank/DDBJ whole genome shotgun (WGS) entry which is preliminary data.</text>
</comment>
<dbReference type="VEuPathDB" id="FungiDB:P170DRAFT_433414"/>
<evidence type="ECO:0000259" key="3">
    <source>
        <dbReference type="PROSITE" id="PS50217"/>
    </source>
</evidence>
<dbReference type="Gene3D" id="1.20.5.170">
    <property type="match status" value="1"/>
</dbReference>
<feature type="region of interest" description="Disordered" evidence="2">
    <location>
        <begin position="92"/>
        <end position="148"/>
    </location>
</feature>
<organism evidence="4 5">
    <name type="scientific">Aspergillus steynii IBT 23096</name>
    <dbReference type="NCBI Taxonomy" id="1392250"/>
    <lineage>
        <taxon>Eukaryota</taxon>
        <taxon>Fungi</taxon>
        <taxon>Dikarya</taxon>
        <taxon>Ascomycota</taxon>
        <taxon>Pezizomycotina</taxon>
        <taxon>Eurotiomycetes</taxon>
        <taxon>Eurotiomycetidae</taxon>
        <taxon>Eurotiales</taxon>
        <taxon>Aspergillaceae</taxon>
        <taxon>Aspergillus</taxon>
        <taxon>Aspergillus subgen. Circumdati</taxon>
    </lineage>
</organism>
<dbReference type="OrthoDB" id="2257100at2759"/>
<sequence length="203" mass="22241">MADITVMGGSLPQSPELWADFMYSDYPYHAATACGLSPLTSSPHDALTDQRPDDPLAVGLDPLLVPVTSLPDLDLSAGGLIPSMMAPMLPPEINDSHSSFSQSAAFPSSKARRRGWLSPGAEESGGDDRSLSPAGEEGRLQERRRRNKLASRRLRQKHLDHVADLESRLEAMTQERDGLRLRVAKWEGEAMALRKLLENRTNG</sequence>
<dbReference type="SUPFAM" id="SSF57959">
    <property type="entry name" value="Leucine zipper domain"/>
    <property type="match status" value="1"/>
</dbReference>
<dbReference type="PROSITE" id="PS00036">
    <property type="entry name" value="BZIP_BASIC"/>
    <property type="match status" value="1"/>
</dbReference>
<evidence type="ECO:0000313" key="5">
    <source>
        <dbReference type="Proteomes" id="UP000234275"/>
    </source>
</evidence>
<evidence type="ECO:0000313" key="4">
    <source>
        <dbReference type="EMBL" id="PLB51404.1"/>
    </source>
</evidence>
<feature type="compositionally biased region" description="Basic and acidic residues" evidence="2">
    <location>
        <begin position="126"/>
        <end position="141"/>
    </location>
</feature>
<feature type="domain" description="BZIP" evidence="3">
    <location>
        <begin position="137"/>
        <end position="200"/>
    </location>
</feature>
<dbReference type="Proteomes" id="UP000234275">
    <property type="component" value="Unassembled WGS sequence"/>
</dbReference>
<dbReference type="InterPro" id="IPR046347">
    <property type="entry name" value="bZIP_sf"/>
</dbReference>
<dbReference type="AlphaFoldDB" id="A0A2I2GET8"/>
<keyword evidence="1" id="KW-0175">Coiled coil</keyword>
<keyword evidence="5" id="KW-1185">Reference proteome</keyword>
<reference evidence="4 5" key="1">
    <citation type="submission" date="2016-12" db="EMBL/GenBank/DDBJ databases">
        <title>The genomes of Aspergillus section Nigri reveals drivers in fungal speciation.</title>
        <authorList>
            <consortium name="DOE Joint Genome Institute"/>
            <person name="Vesth T.C."/>
            <person name="Nybo J."/>
            <person name="Theobald S."/>
            <person name="Brandl J."/>
            <person name="Frisvad J.C."/>
            <person name="Nielsen K.F."/>
            <person name="Lyhne E.K."/>
            <person name="Kogle M.E."/>
            <person name="Kuo A."/>
            <person name="Riley R."/>
            <person name="Clum A."/>
            <person name="Nolan M."/>
            <person name="Lipzen A."/>
            <person name="Salamov A."/>
            <person name="Henrissat B."/>
            <person name="Wiebenga A."/>
            <person name="De Vries R.P."/>
            <person name="Grigoriev I.V."/>
            <person name="Mortensen U.H."/>
            <person name="Andersen M.R."/>
            <person name="Baker S.E."/>
        </authorList>
    </citation>
    <scope>NUCLEOTIDE SEQUENCE [LARGE SCALE GENOMIC DNA]</scope>
    <source>
        <strain evidence="4 5">IBT 23096</strain>
    </source>
</reference>
<dbReference type="CDD" id="cd14686">
    <property type="entry name" value="bZIP"/>
    <property type="match status" value="1"/>
</dbReference>
<dbReference type="RefSeq" id="XP_024706706.1">
    <property type="nucleotide sequence ID" value="XM_024848487.1"/>
</dbReference>
<dbReference type="Pfam" id="PF07716">
    <property type="entry name" value="bZIP_2"/>
    <property type="match status" value="1"/>
</dbReference>
<evidence type="ECO:0000256" key="1">
    <source>
        <dbReference type="SAM" id="Coils"/>
    </source>
</evidence>
<dbReference type="SMART" id="SM00338">
    <property type="entry name" value="BRLZ"/>
    <property type="match status" value="1"/>
</dbReference>
<evidence type="ECO:0000256" key="2">
    <source>
        <dbReference type="SAM" id="MobiDB-lite"/>
    </source>
</evidence>
<feature type="compositionally biased region" description="Low complexity" evidence="2">
    <location>
        <begin position="96"/>
        <end position="109"/>
    </location>
</feature>